<dbReference type="InterPro" id="IPR000774">
    <property type="entry name" value="PPIase_FKBP_N"/>
</dbReference>
<evidence type="ECO:0000256" key="1">
    <source>
        <dbReference type="ARBA" id="ARBA00000971"/>
    </source>
</evidence>
<dbReference type="Pfam" id="PF00254">
    <property type="entry name" value="FKBP_C"/>
    <property type="match status" value="1"/>
</dbReference>
<evidence type="ECO:0000256" key="5">
    <source>
        <dbReference type="PROSITE-ProRule" id="PRU00277"/>
    </source>
</evidence>
<evidence type="ECO:0000256" key="6">
    <source>
        <dbReference type="RuleBase" id="RU003915"/>
    </source>
</evidence>
<organism evidence="8 9">
    <name type="scientific">Psychromonas marina</name>
    <dbReference type="NCBI Taxonomy" id="88364"/>
    <lineage>
        <taxon>Bacteria</taxon>
        <taxon>Pseudomonadati</taxon>
        <taxon>Pseudomonadota</taxon>
        <taxon>Gammaproteobacteria</taxon>
        <taxon>Alteromonadales</taxon>
        <taxon>Psychromonadaceae</taxon>
        <taxon>Psychromonas</taxon>
    </lineage>
</organism>
<keyword evidence="4 5" id="KW-0413">Isomerase</keyword>
<evidence type="ECO:0000256" key="2">
    <source>
        <dbReference type="ARBA" id="ARBA00006577"/>
    </source>
</evidence>
<evidence type="ECO:0000259" key="7">
    <source>
        <dbReference type="PROSITE" id="PS50059"/>
    </source>
</evidence>
<keyword evidence="9" id="KW-1185">Reference proteome</keyword>
<feature type="domain" description="PPIase FKBP-type" evidence="7">
    <location>
        <begin position="70"/>
        <end position="155"/>
    </location>
</feature>
<reference evidence="9" key="1">
    <citation type="journal article" date="2019" name="Int. J. Syst. Evol. Microbiol.">
        <title>The Global Catalogue of Microorganisms (GCM) 10K type strain sequencing project: providing services to taxonomists for standard genome sequencing and annotation.</title>
        <authorList>
            <consortium name="The Broad Institute Genomics Platform"/>
            <consortium name="The Broad Institute Genome Sequencing Center for Infectious Disease"/>
            <person name="Wu L."/>
            <person name="Ma J."/>
        </authorList>
    </citation>
    <scope>NUCLEOTIDE SEQUENCE [LARGE SCALE GENOMIC DNA]</scope>
    <source>
        <strain evidence="9">NBRC 103166</strain>
    </source>
</reference>
<dbReference type="InterPro" id="IPR046357">
    <property type="entry name" value="PPIase_dom_sf"/>
</dbReference>
<dbReference type="InterPro" id="IPR001179">
    <property type="entry name" value="PPIase_FKBP_dom"/>
</dbReference>
<dbReference type="Proteomes" id="UP001157353">
    <property type="component" value="Unassembled WGS sequence"/>
</dbReference>
<dbReference type="SUPFAM" id="SSF54534">
    <property type="entry name" value="FKBP-like"/>
    <property type="match status" value="1"/>
</dbReference>
<keyword evidence="3 5" id="KW-0697">Rotamase</keyword>
<accession>A0ABQ6E5Y3</accession>
<comment type="similarity">
    <text evidence="2 6">Belongs to the FKBP-type PPIase family.</text>
</comment>
<dbReference type="EMBL" id="BSPQ01000026">
    <property type="protein sequence ID" value="GLS92588.1"/>
    <property type="molecule type" value="Genomic_DNA"/>
</dbReference>
<dbReference type="PANTHER" id="PTHR43811">
    <property type="entry name" value="FKBP-TYPE PEPTIDYL-PROLYL CIS-TRANS ISOMERASE FKPA"/>
    <property type="match status" value="1"/>
</dbReference>
<dbReference type="EC" id="5.2.1.8" evidence="6"/>
<dbReference type="RefSeq" id="WP_284205696.1">
    <property type="nucleotide sequence ID" value="NZ_BSPQ01000026.1"/>
</dbReference>
<proteinExistence type="inferred from homology"/>
<gene>
    <name evidence="8" type="primary">fklB_2</name>
    <name evidence="8" type="ORF">GCM10007916_36600</name>
</gene>
<dbReference type="Pfam" id="PF01346">
    <property type="entry name" value="FKBP_N"/>
    <property type="match status" value="1"/>
</dbReference>
<dbReference type="GO" id="GO:0016853">
    <property type="term" value="F:isomerase activity"/>
    <property type="evidence" value="ECO:0007669"/>
    <property type="project" value="UniProtKB-KW"/>
</dbReference>
<evidence type="ECO:0000313" key="8">
    <source>
        <dbReference type="EMBL" id="GLS92588.1"/>
    </source>
</evidence>
<dbReference type="Gene3D" id="3.10.50.40">
    <property type="match status" value="1"/>
</dbReference>
<comment type="caution">
    <text evidence="8">The sequence shown here is derived from an EMBL/GenBank/DDBJ whole genome shotgun (WGS) entry which is preliminary data.</text>
</comment>
<evidence type="ECO:0000313" key="9">
    <source>
        <dbReference type="Proteomes" id="UP001157353"/>
    </source>
</evidence>
<comment type="catalytic activity">
    <reaction evidence="1 5 6">
        <text>[protein]-peptidylproline (omega=180) = [protein]-peptidylproline (omega=0)</text>
        <dbReference type="Rhea" id="RHEA:16237"/>
        <dbReference type="Rhea" id="RHEA-COMP:10747"/>
        <dbReference type="Rhea" id="RHEA-COMP:10748"/>
        <dbReference type="ChEBI" id="CHEBI:83833"/>
        <dbReference type="ChEBI" id="CHEBI:83834"/>
        <dbReference type="EC" id="5.2.1.8"/>
    </reaction>
</comment>
<name>A0ABQ6E5Y3_9GAMM</name>
<protein>
    <recommendedName>
        <fullName evidence="6">Peptidyl-prolyl cis-trans isomerase</fullName>
        <ecNumber evidence="6">5.2.1.8</ecNumber>
    </recommendedName>
</protein>
<evidence type="ECO:0000256" key="4">
    <source>
        <dbReference type="ARBA" id="ARBA00023235"/>
    </source>
</evidence>
<evidence type="ECO:0000256" key="3">
    <source>
        <dbReference type="ARBA" id="ARBA00023110"/>
    </source>
</evidence>
<sequence length="155" mass="17000">MKIVIIALILIVLFFIFKNFAASKNAPQNIQIGVEFLAENGQKEGMQTTDSGLQYEVLTKGDGTVHPTAKSKVTVHYHGTLIDGTVFDSSVDRDKTISFKLNQVIPGWTEGLQLMVAGDKYRFYIPSNLAYGNKGVGSIPAGSLLIFEVELFEVN</sequence>
<dbReference type="PROSITE" id="PS50059">
    <property type="entry name" value="FKBP_PPIASE"/>
    <property type="match status" value="1"/>
</dbReference>
<dbReference type="PANTHER" id="PTHR43811:SF57">
    <property type="entry name" value="FKBP-TYPE PEPTIDYL-PROLYL CIS-TRANS ISOMERASE FKPA-RELATED"/>
    <property type="match status" value="1"/>
</dbReference>